<keyword evidence="9" id="KW-0472">Membrane</keyword>
<dbReference type="InterPro" id="IPR005546">
    <property type="entry name" value="Autotransporte_beta"/>
</dbReference>
<dbReference type="PROSITE" id="PS51208">
    <property type="entry name" value="AUTOTRANSPORTER"/>
    <property type="match status" value="1"/>
</dbReference>
<sequence length="1014" mass="107497">MMQTSFHKFFLSMILAYSCCSLNGGGYAAEIMVPQGIYDGETLTVSFPYTVIGDPSGTTVFSAGELTLKNLDNSIAALPLSCFGNLLGSFTVLGRGHSLTFENIRTSTNGAALSDSANSGLFTIEGFKELSFSNCNSLLAVLPAATTNNGSQTPTTTSTPSNGTIYSKTDLLLLNNEKFSFYSNLVSGDGGAIDAKSLTVQGISKLCVFQENTAQADGGACQVVTSFSAMANEAPIAFVANVAGVRGGGIAAVQDGQQGVSSSTSTEDPVVSFSRNTAVEFDGNVARVGGGIYSYGNVAFLNNGKTLFLNNVASPVYIAAEQPTNGQASNTSDNYGDGGAIFCKNGAQAAGSNNSGSVSFDGEGVVFFSSNVAAGKGGAIYAKKLSVANCGPVQFLGNIANDGGAIYLGESGELSLSADYGDMIFDGNLKRTAKENAADVNGVTVSSQAISMGSGGKITTLRAKAGHQILFNDPIEMANGNNQPAQSSEPLKINDGEGYTGDIVFANGNSTLYQNVTIEQGRIVLREKAKLSVNSLSQTGGSLYMEAGSTLDFVTPQPPQQPPAANQLITLSNLHLSLSSLLANNAVTNPPTNPPAQDSHPAVIGSTTAGSVTISGPIFFEDLDDTAYDRYDWLGSNQKIDVLKLQLGTQPPANAPSDLTLGNEMPKYGYQGSWKLAWDPNTANNGPYTLKATWTKTGYNPGPERVASLVPNSLWGSILDIRSAHSAIQASVDGRSYCRGLWVSGVSNFFYHDRDALGQGYRYISGGYSLGANSYFGSSMFGLAFTEVFGRSKDYVVCRSNHHACIGSVYLSTKQALCGSYVFGDAFIRASYGFGNQHMKTSYTFAEESDVRWDNNCLVGEIGVGLPIVITPSKLYLNELRPFVQAEFSYADHESFTEEGDQARAFRSGHLMNLSVPVGVKFDRCSSTHPNKYSFMGAYICDAYRTISGTQTTLLSHQETWTTDAFHLARHGVIVRGSMYASLTSNIEVYGHGRYEYRDTSRGYGLSAGSKVRF</sequence>
<evidence type="ECO:0000256" key="6">
    <source>
        <dbReference type="ARBA" id="ARBA00022525"/>
    </source>
</evidence>
<reference evidence="13 14" key="1">
    <citation type="journal article" date="2011" name="J. Exp. Med.">
        <title>A live-attenuated chlamydial vaccine protects against trachoma in nonhuman primates.</title>
        <authorList>
            <person name="Kari L."/>
            <person name="Whitmire W.M."/>
            <person name="Olivares-Zavaleta N."/>
            <person name="Goheen M.M."/>
            <person name="Taylor L.D."/>
            <person name="Carlson J.H."/>
            <person name="Sturdevant G.L."/>
            <person name="Lu C."/>
            <person name="Bakios L.E."/>
            <person name="Randall L.B."/>
            <person name="Parnell M.J."/>
            <person name="Zhong G."/>
            <person name="Caldwell H.D."/>
        </authorList>
    </citation>
    <scope>NUCLEOTIDE SEQUENCE [LARGE SCALE GENOMIC DNA]</scope>
    <source>
        <strain evidence="13 14">A2497</strain>
    </source>
</reference>
<feature type="domain" description="Autotransporter" evidence="12">
    <location>
        <begin position="734"/>
        <end position="1014"/>
    </location>
</feature>
<dbReference type="Pfam" id="PF02415">
    <property type="entry name" value="Chlam_PMP"/>
    <property type="match status" value="2"/>
</dbReference>
<dbReference type="SMART" id="SM00869">
    <property type="entry name" value="Autotransporter"/>
    <property type="match status" value="1"/>
</dbReference>
<accession>G4NM26</accession>
<dbReference type="Proteomes" id="UP000009287">
    <property type="component" value="Chromosome"/>
</dbReference>
<evidence type="ECO:0000256" key="5">
    <source>
        <dbReference type="ARBA" id="ARBA00022512"/>
    </source>
</evidence>
<feature type="signal peptide" evidence="11">
    <location>
        <begin position="1"/>
        <end position="28"/>
    </location>
</feature>
<keyword evidence="7" id="KW-0812">Transmembrane</keyword>
<evidence type="ECO:0000313" key="13">
    <source>
        <dbReference type="EMBL" id="AEP35780.1"/>
    </source>
</evidence>
<name>G4NM26_CHLT4</name>
<keyword evidence="4" id="KW-1134">Transmembrane beta strand</keyword>
<gene>
    <name evidence="13" type="ordered locus">CTO_0951</name>
</gene>
<comment type="similarity">
    <text evidence="3">Belongs to the PMP outer membrane protein family.</text>
</comment>
<dbReference type="NCBIfam" id="TIGR01376">
    <property type="entry name" value="POMP_repeat"/>
    <property type="match status" value="1"/>
</dbReference>
<dbReference type="KEGG" id="cra:CTO_0951"/>
<evidence type="ECO:0000256" key="2">
    <source>
        <dbReference type="ARBA" id="ARBA00004416"/>
    </source>
</evidence>
<keyword evidence="5" id="KW-0134">Cell wall</keyword>
<dbReference type="AlphaFoldDB" id="G4NM26"/>
<evidence type="ECO:0000259" key="12">
    <source>
        <dbReference type="PROSITE" id="PS51208"/>
    </source>
</evidence>
<organism evidence="13 14">
    <name type="scientific">Chlamydia trachomatis serovar A (strain A2497)</name>
    <dbReference type="NCBI Taxonomy" id="580047"/>
    <lineage>
        <taxon>Bacteria</taxon>
        <taxon>Pseudomonadati</taxon>
        <taxon>Chlamydiota</taxon>
        <taxon>Chlamydiia</taxon>
        <taxon>Chlamydiales</taxon>
        <taxon>Chlamydiaceae</taxon>
        <taxon>Chlamydia/Chlamydophila group</taxon>
        <taxon>Chlamydia</taxon>
    </lineage>
</organism>
<dbReference type="EMBL" id="CP002401">
    <property type="protein sequence ID" value="AEP35780.1"/>
    <property type="molecule type" value="Genomic_DNA"/>
</dbReference>
<protein>
    <submittedName>
        <fullName evidence="13">Polymorphic outer membrane protein</fullName>
    </submittedName>
</protein>
<proteinExistence type="inferred from homology"/>
<dbReference type="SUPFAM" id="SSF103515">
    <property type="entry name" value="Autotransporter"/>
    <property type="match status" value="1"/>
</dbReference>
<dbReference type="InterPro" id="IPR011427">
    <property type="entry name" value="Polymorphic_membr_middle"/>
</dbReference>
<evidence type="ECO:0000256" key="4">
    <source>
        <dbReference type="ARBA" id="ARBA00022452"/>
    </source>
</evidence>
<evidence type="ECO:0000256" key="1">
    <source>
        <dbReference type="ARBA" id="ARBA00004191"/>
    </source>
</evidence>
<dbReference type="Pfam" id="PF03797">
    <property type="entry name" value="Autotransporter"/>
    <property type="match status" value="1"/>
</dbReference>
<evidence type="ECO:0000256" key="7">
    <source>
        <dbReference type="ARBA" id="ARBA00022692"/>
    </source>
</evidence>
<evidence type="ECO:0000256" key="11">
    <source>
        <dbReference type="SAM" id="SignalP"/>
    </source>
</evidence>
<evidence type="ECO:0000313" key="14">
    <source>
        <dbReference type="Proteomes" id="UP000009287"/>
    </source>
</evidence>
<evidence type="ECO:0000256" key="3">
    <source>
        <dbReference type="ARBA" id="ARBA00007542"/>
    </source>
</evidence>
<comment type="subcellular location">
    <subcellularLocation>
        <location evidence="2">Cell outer membrane</location>
        <topology evidence="2">Peripheral membrane protein</topology>
        <orientation evidence="2">Extracellular side</orientation>
    </subcellularLocation>
    <subcellularLocation>
        <location evidence="1">Secreted</location>
        <location evidence="1">Cell wall</location>
    </subcellularLocation>
</comment>
<evidence type="ECO:0000256" key="9">
    <source>
        <dbReference type="ARBA" id="ARBA00023136"/>
    </source>
</evidence>
<dbReference type="GO" id="GO:0009279">
    <property type="term" value="C:cell outer membrane"/>
    <property type="evidence" value="ECO:0007669"/>
    <property type="project" value="UniProtKB-SubCell"/>
</dbReference>
<dbReference type="Pfam" id="PF07548">
    <property type="entry name" value="ChlamPMP_M"/>
    <property type="match status" value="1"/>
</dbReference>
<dbReference type="InterPro" id="IPR036709">
    <property type="entry name" value="Autotransporte_beta_dom_sf"/>
</dbReference>
<keyword evidence="6" id="KW-0964">Secreted</keyword>
<evidence type="ECO:0000256" key="10">
    <source>
        <dbReference type="ARBA" id="ARBA00023237"/>
    </source>
</evidence>
<dbReference type="Gene3D" id="2.40.128.130">
    <property type="entry name" value="Autotransporter beta-domain"/>
    <property type="match status" value="1"/>
</dbReference>
<evidence type="ECO:0000256" key="8">
    <source>
        <dbReference type="ARBA" id="ARBA00022729"/>
    </source>
</evidence>
<keyword evidence="8 11" id="KW-0732">Signal</keyword>
<feature type="chain" id="PRO_5003466668" evidence="11">
    <location>
        <begin position="29"/>
        <end position="1014"/>
    </location>
</feature>
<dbReference type="PATRIC" id="fig|580047.4.peg.967"/>
<keyword evidence="10" id="KW-0998">Cell outer membrane</keyword>
<dbReference type="InterPro" id="IPR003368">
    <property type="entry name" value="POMP_repeat"/>
</dbReference>